<name>A0A4C1U9W1_EUMVA</name>
<dbReference type="AlphaFoldDB" id="A0A4C1U9W1"/>
<keyword evidence="3" id="KW-1185">Reference proteome</keyword>
<reference evidence="2 3" key="1">
    <citation type="journal article" date="2019" name="Commun. Biol.">
        <title>The bagworm genome reveals a unique fibroin gene that provides high tensile strength.</title>
        <authorList>
            <person name="Kono N."/>
            <person name="Nakamura H."/>
            <person name="Ohtoshi R."/>
            <person name="Tomita M."/>
            <person name="Numata K."/>
            <person name="Arakawa K."/>
        </authorList>
    </citation>
    <scope>NUCLEOTIDE SEQUENCE [LARGE SCALE GENOMIC DNA]</scope>
</reference>
<protein>
    <submittedName>
        <fullName evidence="2">Uncharacterized protein</fullName>
    </submittedName>
</protein>
<evidence type="ECO:0000313" key="3">
    <source>
        <dbReference type="Proteomes" id="UP000299102"/>
    </source>
</evidence>
<sequence>MTREGNERRPGRSINLPCRTTNGSCDSITCISNCVAAEQYARSGRYKQTRPRCTSRTGDRSKVTPEGRSRLPQHAVSALTTLAAVAIVCVPLQKVLSSESLAAEHWSLGRHSGLHSLLTVNFTRARGYVNIKQ</sequence>
<feature type="region of interest" description="Disordered" evidence="1">
    <location>
        <begin position="46"/>
        <end position="70"/>
    </location>
</feature>
<gene>
    <name evidence="2" type="ORF">EVAR_82398_1</name>
</gene>
<proteinExistence type="predicted"/>
<feature type="compositionally biased region" description="Basic and acidic residues" evidence="1">
    <location>
        <begin position="57"/>
        <end position="69"/>
    </location>
</feature>
<accession>A0A4C1U9W1</accession>
<comment type="caution">
    <text evidence="2">The sequence shown here is derived from an EMBL/GenBank/DDBJ whole genome shotgun (WGS) entry which is preliminary data.</text>
</comment>
<evidence type="ECO:0000256" key="1">
    <source>
        <dbReference type="SAM" id="MobiDB-lite"/>
    </source>
</evidence>
<evidence type="ECO:0000313" key="2">
    <source>
        <dbReference type="EMBL" id="GBP23233.1"/>
    </source>
</evidence>
<dbReference type="Proteomes" id="UP000299102">
    <property type="component" value="Unassembled WGS sequence"/>
</dbReference>
<organism evidence="2 3">
    <name type="scientific">Eumeta variegata</name>
    <name type="common">Bagworm moth</name>
    <name type="synonym">Eumeta japonica</name>
    <dbReference type="NCBI Taxonomy" id="151549"/>
    <lineage>
        <taxon>Eukaryota</taxon>
        <taxon>Metazoa</taxon>
        <taxon>Ecdysozoa</taxon>
        <taxon>Arthropoda</taxon>
        <taxon>Hexapoda</taxon>
        <taxon>Insecta</taxon>
        <taxon>Pterygota</taxon>
        <taxon>Neoptera</taxon>
        <taxon>Endopterygota</taxon>
        <taxon>Lepidoptera</taxon>
        <taxon>Glossata</taxon>
        <taxon>Ditrysia</taxon>
        <taxon>Tineoidea</taxon>
        <taxon>Psychidae</taxon>
        <taxon>Oiketicinae</taxon>
        <taxon>Eumeta</taxon>
    </lineage>
</organism>
<dbReference type="EMBL" id="BGZK01000148">
    <property type="protein sequence ID" value="GBP23233.1"/>
    <property type="molecule type" value="Genomic_DNA"/>
</dbReference>